<dbReference type="KEGG" id="rmai:MACH21_10280"/>
<proteinExistence type="predicted"/>
<keyword evidence="3" id="KW-1185">Reference proteome</keyword>
<evidence type="ECO:0000313" key="3">
    <source>
        <dbReference type="Proteomes" id="UP001337723"/>
    </source>
</evidence>
<dbReference type="RefSeq" id="WP_024811261.1">
    <property type="nucleotide sequence ID" value="NZ_AP027266.1"/>
</dbReference>
<reference evidence="2 3" key="1">
    <citation type="submission" date="2023-01" db="EMBL/GenBank/DDBJ databases">
        <title>Complete genome sequence of Roseicyclus marinus strain Dej080120_10.</title>
        <authorList>
            <person name="Ueki S."/>
            <person name="Maruyama F."/>
        </authorList>
    </citation>
    <scope>NUCLEOTIDE SEQUENCE [LARGE SCALE GENOMIC DNA]</scope>
    <source>
        <strain evidence="2 3">Dej080120_10</strain>
    </source>
</reference>
<name>A0AA48HRR1_9RHOB</name>
<dbReference type="AlphaFoldDB" id="A0AA48HRR1"/>
<evidence type="ECO:0000313" key="2">
    <source>
        <dbReference type="EMBL" id="BDW84851.1"/>
    </source>
</evidence>
<feature type="compositionally biased region" description="Basic and acidic residues" evidence="1">
    <location>
        <begin position="59"/>
        <end position="68"/>
    </location>
</feature>
<sequence length="74" mass="8349">MSQEKLLSPKELGALVGLSTAQIRALMNDGRLEFVEITPKTRLLTMTGWERFQKRATKLRGDERERDGSVSSVN</sequence>
<dbReference type="EMBL" id="AP027266">
    <property type="protein sequence ID" value="BDW84851.1"/>
    <property type="molecule type" value="Genomic_DNA"/>
</dbReference>
<protein>
    <submittedName>
        <fullName evidence="2">Uncharacterized protein</fullName>
    </submittedName>
</protein>
<organism evidence="2 3">
    <name type="scientific">Roseicyclus marinus</name>
    <dbReference type="NCBI Taxonomy" id="2161673"/>
    <lineage>
        <taxon>Bacteria</taxon>
        <taxon>Pseudomonadati</taxon>
        <taxon>Pseudomonadota</taxon>
        <taxon>Alphaproteobacteria</taxon>
        <taxon>Rhodobacterales</taxon>
        <taxon>Roseobacteraceae</taxon>
        <taxon>Roseicyclus</taxon>
    </lineage>
</organism>
<evidence type="ECO:0000256" key="1">
    <source>
        <dbReference type="SAM" id="MobiDB-lite"/>
    </source>
</evidence>
<accession>A0AA48HRR1</accession>
<gene>
    <name evidence="2" type="ORF">MACH21_10280</name>
</gene>
<dbReference type="Proteomes" id="UP001337723">
    <property type="component" value="Chromosome"/>
</dbReference>
<feature type="region of interest" description="Disordered" evidence="1">
    <location>
        <begin position="55"/>
        <end position="74"/>
    </location>
</feature>